<dbReference type="Gene3D" id="3.30.200.20">
    <property type="entry name" value="Phosphorylase Kinase, domain 1"/>
    <property type="match status" value="1"/>
</dbReference>
<keyword evidence="4" id="KW-0067">ATP-binding</keyword>
<gene>
    <name evidence="7" type="ORF">Plo01_75970</name>
</gene>
<dbReference type="Proteomes" id="UP000616724">
    <property type="component" value="Unassembled WGS sequence"/>
</dbReference>
<keyword evidence="2" id="KW-0547">Nucleotide-binding</keyword>
<evidence type="ECO:0000256" key="5">
    <source>
        <dbReference type="SAM" id="MobiDB-lite"/>
    </source>
</evidence>
<protein>
    <recommendedName>
        <fullName evidence="6">Protein kinase domain-containing protein</fullName>
    </recommendedName>
</protein>
<feature type="region of interest" description="Disordered" evidence="5">
    <location>
        <begin position="481"/>
        <end position="508"/>
    </location>
</feature>
<evidence type="ECO:0000313" key="7">
    <source>
        <dbReference type="EMBL" id="GIH81168.1"/>
    </source>
</evidence>
<reference evidence="7 8" key="1">
    <citation type="submission" date="2021-01" db="EMBL/GenBank/DDBJ databases">
        <title>Whole genome shotgun sequence of Planobispora longispora NBRC 13918.</title>
        <authorList>
            <person name="Komaki H."/>
            <person name="Tamura T."/>
        </authorList>
    </citation>
    <scope>NUCLEOTIDE SEQUENCE [LARGE SCALE GENOMIC DNA]</scope>
    <source>
        <strain evidence="7 8">NBRC 13918</strain>
    </source>
</reference>
<dbReference type="Pfam" id="PF00069">
    <property type="entry name" value="Pkinase"/>
    <property type="match status" value="1"/>
</dbReference>
<sequence length="808" mass="85445">MPDLAPLRPGDPERVREYRLTARLGEGGQGTVYLGESPSGTRVAVKLLRADLAQDKEALERFIREVSTTQRVSAFCTAAVLETGVEDNRPFIVSEYIDGPTLDAVVHAEGPRTGSGLHRLAIGTVTALVAIHQADIVHRDFKPSNVLLASDGPRVIDFGIAKALDRTSTLTATAIGTPAYMTPEQLAGEAAGSAADMFAWACTMMFAATGQPPFGTDSLPAIFNRIMNMEPDLSGIADASLRELVGHCLDKDPKRRPTASEALMRLLGHTAPGGQGSPPPVSPRGILMEGSAAAAEQTGPEGYGHPGAPQGYPPHQTGPGGFPQQSMPGGYPPHQTGPGGFPQPAGPGGYPYQTGSQTHPPHQTGPGGFPQQAGPGGYPQQGGYGPQGGPGGYPPHQTGPGGFPPHQTGPGGFPPHQTGPGGFQQPYGISSQATTPHAPGARTPAPPGGGGNGRVRRVWVAVGSGLVVALIAVVVALVARGGGTPDPTPTPQAGDTGKPSATPEPTVPRAERQIKLPDSSVTIHESDEDPVMLSSYSLAGSAEYRLYVRKAGTREFVKNDAYFEYALNAAGTQALATDRTYDSENYGLVSIVDHKTGSETDVRTAKSPVYPIFPQWSPDGSKGLVTLYEEAGEKDKPYGFAIIDVATKKAKVVRVKEKDAGTWSYFWRGDSRAVGTWAIDGKVQRIRFYDPQSGVVLQTLLDVGTPLTVENDDINPSGTLLMTYCKGTEKEICVWSTAADAEPTARIPFETKKVIGWYDDNHIAAWRAKGSGYEAVVIDFKGEVKRVLAEAANAQEYETLFVRYTRES</sequence>
<dbReference type="SUPFAM" id="SSF50969">
    <property type="entry name" value="YVTN repeat-like/Quinoprotein amine dehydrogenase"/>
    <property type="match status" value="1"/>
</dbReference>
<keyword evidence="1" id="KW-0808">Transferase</keyword>
<dbReference type="InterPro" id="IPR011009">
    <property type="entry name" value="Kinase-like_dom_sf"/>
</dbReference>
<dbReference type="GO" id="GO:0005524">
    <property type="term" value="F:ATP binding"/>
    <property type="evidence" value="ECO:0007669"/>
    <property type="project" value="UniProtKB-KW"/>
</dbReference>
<dbReference type="PROSITE" id="PS50011">
    <property type="entry name" value="PROTEIN_KINASE_DOM"/>
    <property type="match status" value="1"/>
</dbReference>
<evidence type="ECO:0000256" key="4">
    <source>
        <dbReference type="ARBA" id="ARBA00022840"/>
    </source>
</evidence>
<dbReference type="Gene3D" id="1.10.510.10">
    <property type="entry name" value="Transferase(Phosphotransferase) domain 1"/>
    <property type="match status" value="1"/>
</dbReference>
<dbReference type="AlphaFoldDB" id="A0A8J3W9T6"/>
<evidence type="ECO:0000256" key="1">
    <source>
        <dbReference type="ARBA" id="ARBA00022679"/>
    </source>
</evidence>
<evidence type="ECO:0000313" key="8">
    <source>
        <dbReference type="Proteomes" id="UP000616724"/>
    </source>
</evidence>
<dbReference type="PANTHER" id="PTHR43289:SF34">
    <property type="entry name" value="SERINE_THREONINE-PROTEIN KINASE YBDM-RELATED"/>
    <property type="match status" value="1"/>
</dbReference>
<dbReference type="InterPro" id="IPR000719">
    <property type="entry name" value="Prot_kinase_dom"/>
</dbReference>
<dbReference type="PANTHER" id="PTHR43289">
    <property type="entry name" value="MITOGEN-ACTIVATED PROTEIN KINASE KINASE KINASE 20-RELATED"/>
    <property type="match status" value="1"/>
</dbReference>
<comment type="caution">
    <text evidence="7">The sequence shown here is derived from an EMBL/GenBank/DDBJ whole genome shotgun (WGS) entry which is preliminary data.</text>
</comment>
<dbReference type="GO" id="GO:0004674">
    <property type="term" value="F:protein serine/threonine kinase activity"/>
    <property type="evidence" value="ECO:0007669"/>
    <property type="project" value="TreeGrafter"/>
</dbReference>
<feature type="domain" description="Protein kinase" evidence="6">
    <location>
        <begin position="18"/>
        <end position="272"/>
    </location>
</feature>
<dbReference type="SUPFAM" id="SSF56112">
    <property type="entry name" value="Protein kinase-like (PK-like)"/>
    <property type="match status" value="1"/>
</dbReference>
<dbReference type="EMBL" id="BOOH01000069">
    <property type="protein sequence ID" value="GIH81168.1"/>
    <property type="molecule type" value="Genomic_DNA"/>
</dbReference>
<dbReference type="InterPro" id="IPR008271">
    <property type="entry name" value="Ser/Thr_kinase_AS"/>
</dbReference>
<keyword evidence="8" id="KW-1185">Reference proteome</keyword>
<proteinExistence type="predicted"/>
<dbReference type="PROSITE" id="PS00108">
    <property type="entry name" value="PROTEIN_KINASE_ST"/>
    <property type="match status" value="1"/>
</dbReference>
<keyword evidence="3" id="KW-0418">Kinase</keyword>
<evidence type="ECO:0000256" key="2">
    <source>
        <dbReference type="ARBA" id="ARBA00022741"/>
    </source>
</evidence>
<feature type="compositionally biased region" description="Gly residues" evidence="5">
    <location>
        <begin position="374"/>
        <end position="391"/>
    </location>
</feature>
<dbReference type="InterPro" id="IPR011044">
    <property type="entry name" value="Quino_amine_DH_bsu"/>
</dbReference>
<evidence type="ECO:0000256" key="3">
    <source>
        <dbReference type="ARBA" id="ARBA00022777"/>
    </source>
</evidence>
<evidence type="ECO:0000259" key="6">
    <source>
        <dbReference type="PROSITE" id="PS50011"/>
    </source>
</evidence>
<feature type="region of interest" description="Disordered" evidence="5">
    <location>
        <begin position="291"/>
        <end position="451"/>
    </location>
</feature>
<dbReference type="CDD" id="cd14014">
    <property type="entry name" value="STKc_PknB_like"/>
    <property type="match status" value="1"/>
</dbReference>
<accession>A0A8J3W9T6</accession>
<name>A0A8J3W9T6_9ACTN</name>
<organism evidence="7 8">
    <name type="scientific">Planobispora longispora</name>
    <dbReference type="NCBI Taxonomy" id="28887"/>
    <lineage>
        <taxon>Bacteria</taxon>
        <taxon>Bacillati</taxon>
        <taxon>Actinomycetota</taxon>
        <taxon>Actinomycetes</taxon>
        <taxon>Streptosporangiales</taxon>
        <taxon>Streptosporangiaceae</taxon>
        <taxon>Planobispora</taxon>
    </lineage>
</organism>